<dbReference type="PROSITE" id="PS51375">
    <property type="entry name" value="PPR"/>
    <property type="match status" value="2"/>
</dbReference>
<keyword evidence="2" id="KW-0677">Repeat</keyword>
<evidence type="ECO:0000313" key="5">
    <source>
        <dbReference type="Proteomes" id="UP001180020"/>
    </source>
</evidence>
<keyword evidence="5" id="KW-1185">Reference proteome</keyword>
<dbReference type="InterPro" id="IPR050667">
    <property type="entry name" value="PPR-containing_protein"/>
</dbReference>
<comment type="similarity">
    <text evidence="1">Belongs to the PPR family. P subfamily.</text>
</comment>
<gene>
    <name evidence="4" type="ORF">QJS10_CPB14g00393</name>
</gene>
<protein>
    <recommendedName>
        <fullName evidence="6">Pentatricopeptide repeat-containing protein</fullName>
    </recommendedName>
</protein>
<reference evidence="4" key="1">
    <citation type="journal article" date="2023" name="Nat. Commun.">
        <title>Diploid and tetraploid genomes of Acorus and the evolution of monocots.</title>
        <authorList>
            <person name="Ma L."/>
            <person name="Liu K.W."/>
            <person name="Li Z."/>
            <person name="Hsiao Y.Y."/>
            <person name="Qi Y."/>
            <person name="Fu T."/>
            <person name="Tang G.D."/>
            <person name="Zhang D."/>
            <person name="Sun W.H."/>
            <person name="Liu D.K."/>
            <person name="Li Y."/>
            <person name="Chen G.Z."/>
            <person name="Liu X.D."/>
            <person name="Liao X.Y."/>
            <person name="Jiang Y.T."/>
            <person name="Yu X."/>
            <person name="Hao Y."/>
            <person name="Huang J."/>
            <person name="Zhao X.W."/>
            <person name="Ke S."/>
            <person name="Chen Y.Y."/>
            <person name="Wu W.L."/>
            <person name="Hsu J.L."/>
            <person name="Lin Y.F."/>
            <person name="Huang M.D."/>
            <person name="Li C.Y."/>
            <person name="Huang L."/>
            <person name="Wang Z.W."/>
            <person name="Zhao X."/>
            <person name="Zhong W.Y."/>
            <person name="Peng D.H."/>
            <person name="Ahmad S."/>
            <person name="Lan S."/>
            <person name="Zhang J.S."/>
            <person name="Tsai W.C."/>
            <person name="Van de Peer Y."/>
            <person name="Liu Z.J."/>
        </authorList>
    </citation>
    <scope>NUCLEOTIDE SEQUENCE</scope>
    <source>
        <strain evidence="4">CP</strain>
    </source>
</reference>
<evidence type="ECO:0008006" key="6">
    <source>
        <dbReference type="Google" id="ProtNLM"/>
    </source>
</evidence>
<reference evidence="4" key="2">
    <citation type="submission" date="2023-06" db="EMBL/GenBank/DDBJ databases">
        <authorList>
            <person name="Ma L."/>
            <person name="Liu K.-W."/>
            <person name="Li Z."/>
            <person name="Hsiao Y.-Y."/>
            <person name="Qi Y."/>
            <person name="Fu T."/>
            <person name="Tang G."/>
            <person name="Zhang D."/>
            <person name="Sun W.-H."/>
            <person name="Liu D.-K."/>
            <person name="Li Y."/>
            <person name="Chen G.-Z."/>
            <person name="Liu X.-D."/>
            <person name="Liao X.-Y."/>
            <person name="Jiang Y.-T."/>
            <person name="Yu X."/>
            <person name="Hao Y."/>
            <person name="Huang J."/>
            <person name="Zhao X.-W."/>
            <person name="Ke S."/>
            <person name="Chen Y.-Y."/>
            <person name="Wu W.-L."/>
            <person name="Hsu J.-L."/>
            <person name="Lin Y.-F."/>
            <person name="Huang M.-D."/>
            <person name="Li C.-Y."/>
            <person name="Huang L."/>
            <person name="Wang Z.-W."/>
            <person name="Zhao X."/>
            <person name="Zhong W.-Y."/>
            <person name="Peng D.-H."/>
            <person name="Ahmad S."/>
            <person name="Lan S."/>
            <person name="Zhang J.-S."/>
            <person name="Tsai W.-C."/>
            <person name="Van De Peer Y."/>
            <person name="Liu Z.-J."/>
        </authorList>
    </citation>
    <scope>NUCLEOTIDE SEQUENCE</scope>
    <source>
        <strain evidence="4">CP</strain>
        <tissue evidence="4">Leaves</tissue>
    </source>
</reference>
<dbReference type="PANTHER" id="PTHR47939">
    <property type="entry name" value="MEMBRANE-ASSOCIATED SALT-INDUCIBLE PROTEIN-LIKE"/>
    <property type="match status" value="1"/>
</dbReference>
<dbReference type="EMBL" id="JAUJYO010000014">
    <property type="protein sequence ID" value="KAK1298211.1"/>
    <property type="molecule type" value="Genomic_DNA"/>
</dbReference>
<evidence type="ECO:0000256" key="1">
    <source>
        <dbReference type="ARBA" id="ARBA00007626"/>
    </source>
</evidence>
<dbReference type="Pfam" id="PF01535">
    <property type="entry name" value="PPR"/>
    <property type="match status" value="1"/>
</dbReference>
<dbReference type="Gene3D" id="1.25.40.10">
    <property type="entry name" value="Tetratricopeptide repeat domain"/>
    <property type="match status" value="1"/>
</dbReference>
<evidence type="ECO:0000256" key="3">
    <source>
        <dbReference type="PROSITE-ProRule" id="PRU00708"/>
    </source>
</evidence>
<dbReference type="InterPro" id="IPR011990">
    <property type="entry name" value="TPR-like_helical_dom_sf"/>
</dbReference>
<accession>A0AAV9DBF5</accession>
<comment type="caution">
    <text evidence="4">The sequence shown here is derived from an EMBL/GenBank/DDBJ whole genome shotgun (WGS) entry which is preliminary data.</text>
</comment>
<dbReference type="AlphaFoldDB" id="A0AAV9DBF5"/>
<name>A0AAV9DBF5_ACOCL</name>
<evidence type="ECO:0000256" key="2">
    <source>
        <dbReference type="ARBA" id="ARBA00022737"/>
    </source>
</evidence>
<dbReference type="InterPro" id="IPR002885">
    <property type="entry name" value="PPR_rpt"/>
</dbReference>
<feature type="repeat" description="PPR" evidence="3">
    <location>
        <begin position="44"/>
        <end position="73"/>
    </location>
</feature>
<dbReference type="PANTHER" id="PTHR47939:SF5">
    <property type="entry name" value="PENTACOTRIPEPTIDE-REPEAT REGION OF PRORP DOMAIN-CONTAINING PROTEIN"/>
    <property type="match status" value="1"/>
</dbReference>
<proteinExistence type="inferred from homology"/>
<dbReference type="Pfam" id="PF12854">
    <property type="entry name" value="PPR_1"/>
    <property type="match status" value="1"/>
</dbReference>
<organism evidence="4 5">
    <name type="scientific">Acorus calamus</name>
    <name type="common">Sweet flag</name>
    <dbReference type="NCBI Taxonomy" id="4465"/>
    <lineage>
        <taxon>Eukaryota</taxon>
        <taxon>Viridiplantae</taxon>
        <taxon>Streptophyta</taxon>
        <taxon>Embryophyta</taxon>
        <taxon>Tracheophyta</taxon>
        <taxon>Spermatophyta</taxon>
        <taxon>Magnoliopsida</taxon>
        <taxon>Liliopsida</taxon>
        <taxon>Acoraceae</taxon>
        <taxon>Acorus</taxon>
    </lineage>
</organism>
<dbReference type="NCBIfam" id="TIGR00756">
    <property type="entry name" value="PPR"/>
    <property type="match status" value="2"/>
</dbReference>
<evidence type="ECO:0000313" key="4">
    <source>
        <dbReference type="EMBL" id="KAK1298211.1"/>
    </source>
</evidence>
<feature type="repeat" description="PPR" evidence="3">
    <location>
        <begin position="9"/>
        <end position="43"/>
    </location>
</feature>
<sequence length="73" mass="8293">MTGRGITPNLAIYRDLIYGFCGLRKSTEGERLMKEMVECDLMPDNEISMALINGYCEEGNFDEAESLLDYFAK</sequence>
<dbReference type="Proteomes" id="UP001180020">
    <property type="component" value="Unassembled WGS sequence"/>
</dbReference>